<evidence type="ECO:0000313" key="2">
    <source>
        <dbReference type="Proteomes" id="UP000000763"/>
    </source>
</evidence>
<protein>
    <submittedName>
        <fullName evidence="1">Uncharacterized protein</fullName>
    </submittedName>
</protein>
<dbReference type="AlphaFoldDB" id="Q69QJ3"/>
<name>Q69QJ3_ORYSJ</name>
<dbReference type="Proteomes" id="UP000000763">
    <property type="component" value="Chromosome 9"/>
</dbReference>
<reference evidence="2" key="1">
    <citation type="journal article" date="2005" name="Nature">
        <title>The map-based sequence of the rice genome.</title>
        <authorList>
            <consortium name="International rice genome sequencing project (IRGSP)"/>
            <person name="Matsumoto T."/>
            <person name="Wu J."/>
            <person name="Kanamori H."/>
            <person name="Katayose Y."/>
            <person name="Fujisawa M."/>
            <person name="Namiki N."/>
            <person name="Mizuno H."/>
            <person name="Yamamoto K."/>
            <person name="Antonio B.A."/>
            <person name="Baba T."/>
            <person name="Sakata K."/>
            <person name="Nagamura Y."/>
            <person name="Aoki H."/>
            <person name="Arikawa K."/>
            <person name="Arita K."/>
            <person name="Bito T."/>
            <person name="Chiden Y."/>
            <person name="Fujitsuka N."/>
            <person name="Fukunaka R."/>
            <person name="Hamada M."/>
            <person name="Harada C."/>
            <person name="Hayashi A."/>
            <person name="Hijishita S."/>
            <person name="Honda M."/>
            <person name="Hosokawa S."/>
            <person name="Ichikawa Y."/>
            <person name="Idonuma A."/>
            <person name="Iijima M."/>
            <person name="Ikeda M."/>
            <person name="Ikeno M."/>
            <person name="Ito K."/>
            <person name="Ito S."/>
            <person name="Ito T."/>
            <person name="Ito Y."/>
            <person name="Ito Y."/>
            <person name="Iwabuchi A."/>
            <person name="Kamiya K."/>
            <person name="Karasawa W."/>
            <person name="Kurita K."/>
            <person name="Katagiri S."/>
            <person name="Kikuta A."/>
            <person name="Kobayashi H."/>
            <person name="Kobayashi N."/>
            <person name="Machita K."/>
            <person name="Maehara T."/>
            <person name="Masukawa M."/>
            <person name="Mizubayashi T."/>
            <person name="Mukai Y."/>
            <person name="Nagasaki H."/>
            <person name="Nagata Y."/>
            <person name="Naito S."/>
            <person name="Nakashima M."/>
            <person name="Nakama Y."/>
            <person name="Nakamichi Y."/>
            <person name="Nakamura M."/>
            <person name="Meguro A."/>
            <person name="Negishi M."/>
            <person name="Ohta I."/>
            <person name="Ohta T."/>
            <person name="Okamoto M."/>
            <person name="Ono N."/>
            <person name="Saji S."/>
            <person name="Sakaguchi M."/>
            <person name="Sakai K."/>
            <person name="Shibata M."/>
            <person name="Shimokawa T."/>
            <person name="Song J."/>
            <person name="Takazaki Y."/>
            <person name="Terasawa K."/>
            <person name="Tsugane M."/>
            <person name="Tsuji K."/>
            <person name="Ueda S."/>
            <person name="Waki K."/>
            <person name="Yamagata H."/>
            <person name="Yamamoto M."/>
            <person name="Yamamoto S."/>
            <person name="Yamane H."/>
            <person name="Yoshiki S."/>
            <person name="Yoshihara R."/>
            <person name="Yukawa K."/>
            <person name="Zhong H."/>
            <person name="Yano M."/>
            <person name="Yuan Q."/>
            <person name="Ouyang S."/>
            <person name="Liu J."/>
            <person name="Jones K.M."/>
            <person name="Gansberger K."/>
            <person name="Moffat K."/>
            <person name="Hill J."/>
            <person name="Bera J."/>
            <person name="Fadrosh D."/>
            <person name="Jin S."/>
            <person name="Johri S."/>
            <person name="Kim M."/>
            <person name="Overton L."/>
            <person name="Reardon M."/>
            <person name="Tsitrin T."/>
            <person name="Vuong H."/>
            <person name="Weaver B."/>
            <person name="Ciecko A."/>
            <person name="Tallon L."/>
            <person name="Jackson J."/>
            <person name="Pai G."/>
            <person name="Aken S.V."/>
            <person name="Utterback T."/>
            <person name="Reidmuller S."/>
            <person name="Feldblyum T."/>
            <person name="Hsiao J."/>
            <person name="Zismann V."/>
            <person name="Iobst S."/>
            <person name="de Vazeille A.R."/>
            <person name="Buell C.R."/>
            <person name="Ying K."/>
            <person name="Li Y."/>
            <person name="Lu T."/>
            <person name="Huang Y."/>
            <person name="Zhao Q."/>
            <person name="Feng Q."/>
            <person name="Zhang L."/>
            <person name="Zhu J."/>
            <person name="Weng Q."/>
            <person name="Mu J."/>
            <person name="Lu Y."/>
            <person name="Fan D."/>
            <person name="Liu Y."/>
            <person name="Guan J."/>
            <person name="Zhang Y."/>
            <person name="Yu S."/>
            <person name="Liu X."/>
            <person name="Zhang Y."/>
            <person name="Hong G."/>
            <person name="Han B."/>
            <person name="Choisne N."/>
            <person name="Demange N."/>
            <person name="Orjeda G."/>
            <person name="Samain S."/>
            <person name="Cattolico L."/>
            <person name="Pelletier E."/>
            <person name="Couloux A."/>
            <person name="Segurens B."/>
            <person name="Wincker P."/>
            <person name="D'Hont A."/>
            <person name="Scarpelli C."/>
            <person name="Weissenbach J."/>
            <person name="Salanoubat M."/>
            <person name="Quetier F."/>
            <person name="Yu Y."/>
            <person name="Kim H.R."/>
            <person name="Rambo T."/>
            <person name="Currie J."/>
            <person name="Collura K."/>
            <person name="Luo M."/>
            <person name="Yang T."/>
            <person name="Ammiraju J.S.S."/>
            <person name="Engler F."/>
            <person name="Soderlund C."/>
            <person name="Wing R.A."/>
            <person name="Palmer L.E."/>
            <person name="de la Bastide M."/>
            <person name="Spiegel L."/>
            <person name="Nascimento L."/>
            <person name="Zutavern T."/>
            <person name="O'Shaughnessy A."/>
            <person name="Dike S."/>
            <person name="Dedhia N."/>
            <person name="Preston R."/>
            <person name="Balija V."/>
            <person name="McCombie W.R."/>
            <person name="Chow T."/>
            <person name="Chen H."/>
            <person name="Chung M."/>
            <person name="Chen C."/>
            <person name="Shaw J."/>
            <person name="Wu H."/>
            <person name="Hsiao K."/>
            <person name="Chao Y."/>
            <person name="Chu M."/>
            <person name="Cheng C."/>
            <person name="Hour A."/>
            <person name="Lee P."/>
            <person name="Lin S."/>
            <person name="Lin Y."/>
            <person name="Liou J."/>
            <person name="Liu S."/>
            <person name="Hsing Y."/>
            <person name="Raghuvanshi S."/>
            <person name="Mohanty A."/>
            <person name="Bharti A.K."/>
            <person name="Gaur A."/>
            <person name="Gupta V."/>
            <person name="Kumar D."/>
            <person name="Ravi V."/>
            <person name="Vij S."/>
            <person name="Kapur A."/>
            <person name="Khurana P."/>
            <person name="Khurana P."/>
            <person name="Khurana J.P."/>
            <person name="Tyagi A.K."/>
            <person name="Gaikwad K."/>
            <person name="Singh A."/>
            <person name="Dalal V."/>
            <person name="Srivastava S."/>
            <person name="Dixit A."/>
            <person name="Pal A.K."/>
            <person name="Ghazi I.A."/>
            <person name="Yadav M."/>
            <person name="Pandit A."/>
            <person name="Bhargava A."/>
            <person name="Sureshbabu K."/>
            <person name="Batra K."/>
            <person name="Sharma T.R."/>
            <person name="Mohapatra T."/>
            <person name="Singh N.K."/>
            <person name="Messing J."/>
            <person name="Nelson A.B."/>
            <person name="Fuks G."/>
            <person name="Kavchok S."/>
            <person name="Keizer G."/>
            <person name="Linton E."/>
            <person name="Llaca V."/>
            <person name="Song R."/>
            <person name="Tanyolac B."/>
            <person name="Young S."/>
            <person name="Ho-Il K."/>
            <person name="Hahn J.H."/>
            <person name="Sangsakoo G."/>
            <person name="Vanavichit A."/>
            <person name="de Mattos Luiz.A.T."/>
            <person name="Zimmer P.D."/>
            <person name="Malone G."/>
            <person name="Dellagostin O."/>
            <person name="de Oliveira A.C."/>
            <person name="Bevan M."/>
            <person name="Bancroft I."/>
            <person name="Minx P."/>
            <person name="Cordum H."/>
            <person name="Wilson R."/>
            <person name="Cheng Z."/>
            <person name="Jin W."/>
            <person name="Jiang J."/>
            <person name="Leong S.A."/>
            <person name="Iwama H."/>
            <person name="Gojobori T."/>
            <person name="Itoh T."/>
            <person name="Niimura Y."/>
            <person name="Fujii Y."/>
            <person name="Habara T."/>
            <person name="Sakai H."/>
            <person name="Sato Y."/>
            <person name="Wilson G."/>
            <person name="Kumar K."/>
            <person name="McCouch S."/>
            <person name="Juretic N."/>
            <person name="Hoen D."/>
            <person name="Wright S."/>
            <person name="Bruskiewich R."/>
            <person name="Bureau T."/>
            <person name="Miyao A."/>
            <person name="Hirochika H."/>
            <person name="Nishikawa T."/>
            <person name="Kadowaki K."/>
            <person name="Sugiura M."/>
            <person name="Burr B."/>
            <person name="Sasaki T."/>
        </authorList>
    </citation>
    <scope>NUCLEOTIDE SEQUENCE [LARGE SCALE GENOMIC DNA]</scope>
    <source>
        <strain evidence="2">cv. Nipponbare</strain>
    </source>
</reference>
<organism evidence="1 2">
    <name type="scientific">Oryza sativa subsp. japonica</name>
    <name type="common">Rice</name>
    <dbReference type="NCBI Taxonomy" id="39947"/>
    <lineage>
        <taxon>Eukaryota</taxon>
        <taxon>Viridiplantae</taxon>
        <taxon>Streptophyta</taxon>
        <taxon>Embryophyta</taxon>
        <taxon>Tracheophyta</taxon>
        <taxon>Spermatophyta</taxon>
        <taxon>Magnoliopsida</taxon>
        <taxon>Liliopsida</taxon>
        <taxon>Poales</taxon>
        <taxon>Poaceae</taxon>
        <taxon>BOP clade</taxon>
        <taxon>Oryzoideae</taxon>
        <taxon>Oryzeae</taxon>
        <taxon>Oryzinae</taxon>
        <taxon>Oryza</taxon>
        <taxon>Oryza sativa</taxon>
    </lineage>
</organism>
<gene>
    <name evidence="1" type="primary">P0418B08.23</name>
</gene>
<evidence type="ECO:0000313" key="1">
    <source>
        <dbReference type="EMBL" id="BAD33429.1"/>
    </source>
</evidence>
<accession>Q69QJ3</accession>
<reference evidence="2" key="2">
    <citation type="journal article" date="2008" name="Nucleic Acids Res.">
        <title>The rice annotation project database (RAP-DB): 2008 update.</title>
        <authorList>
            <consortium name="The rice annotation project (RAP)"/>
        </authorList>
    </citation>
    <scope>GENOME REANNOTATION</scope>
    <source>
        <strain evidence="2">cv. Nipponbare</strain>
    </source>
</reference>
<dbReference type="EMBL" id="AP005420">
    <property type="protein sequence ID" value="BAD33429.1"/>
    <property type="molecule type" value="Genomic_DNA"/>
</dbReference>
<proteinExistence type="predicted"/>
<sequence>MVNSVRHVLPLLAAAFLVDLGHALVFFFNVNDVSIRDGSFLIGAEVADQCSTRQMELHLSYNFTGKQSSCTRILPIDGNGKHWNCLAYPIAPPRARRCSLSELTDKAMDDAFHVYFDSTICPISMYIWIATVQSFQRTGDRGAVCREVSSDVPFRESLVWNGEISREAAEI</sequence>